<proteinExistence type="predicted"/>
<evidence type="ECO:0000313" key="3">
    <source>
        <dbReference type="Proteomes" id="UP001596292"/>
    </source>
</evidence>
<evidence type="ECO:0000256" key="1">
    <source>
        <dbReference type="SAM" id="Phobius"/>
    </source>
</evidence>
<keyword evidence="1" id="KW-0472">Membrane</keyword>
<keyword evidence="1" id="KW-1133">Transmembrane helix</keyword>
<keyword evidence="1" id="KW-0812">Transmembrane</keyword>
<sequence>MSSQTEQNSIYIWQRHILRIVRLPFMLIVLSMNAGITNAEDSGQINRESISKYPGAKEAYPREMWKPPSLANQPNPMFISQEEQSRRETYQYTCDNPKERADADSCQQRRSADAAEQGLKLNHQQLWVGVIGAAVSGLALLATAWAAYATSLAARSAERSAQISEQSMRQTQRAYVTIQEIKYDVIPAAPKGASGCRIDVYWKNSGPSPAMNVIHAVNAGAFTSEDGPWSVEFRQTYAPSEPHTILAGASFHSNPRLFSQQHLIAASKSKADLYIWGWLEYDDVFIESKRHRIQFCDRIIVYGKPEFGEILLQFTLAGGYNKLYDLDNV</sequence>
<evidence type="ECO:0000313" key="2">
    <source>
        <dbReference type="EMBL" id="MFC6790580.1"/>
    </source>
</evidence>
<comment type="caution">
    <text evidence="2">The sequence shown here is derived from an EMBL/GenBank/DDBJ whole genome shotgun (WGS) entry which is preliminary data.</text>
</comment>
<accession>A0ABW2BK54</accession>
<name>A0ABW2BK54_9HYPH</name>
<gene>
    <name evidence="2" type="ORF">ACFQE0_13785</name>
</gene>
<feature type="transmembrane region" description="Helical" evidence="1">
    <location>
        <begin position="126"/>
        <end position="149"/>
    </location>
</feature>
<dbReference type="Proteomes" id="UP001596292">
    <property type="component" value="Unassembled WGS sequence"/>
</dbReference>
<keyword evidence="3" id="KW-1185">Reference proteome</keyword>
<protein>
    <submittedName>
        <fullName evidence="2">Uncharacterized protein</fullName>
    </submittedName>
</protein>
<dbReference type="RefSeq" id="WP_378970523.1">
    <property type="nucleotide sequence ID" value="NZ_JBHSWN010000001.1"/>
</dbReference>
<organism evidence="2 3">
    <name type="scientific">Methylobacterium komagatae</name>
    <dbReference type="NCBI Taxonomy" id="374425"/>
    <lineage>
        <taxon>Bacteria</taxon>
        <taxon>Pseudomonadati</taxon>
        <taxon>Pseudomonadota</taxon>
        <taxon>Alphaproteobacteria</taxon>
        <taxon>Hyphomicrobiales</taxon>
        <taxon>Methylobacteriaceae</taxon>
        <taxon>Methylobacterium</taxon>
    </lineage>
</organism>
<dbReference type="EMBL" id="JBHSWN010000001">
    <property type="protein sequence ID" value="MFC6790580.1"/>
    <property type="molecule type" value="Genomic_DNA"/>
</dbReference>
<reference evidence="3" key="1">
    <citation type="journal article" date="2019" name="Int. J. Syst. Evol. Microbiol.">
        <title>The Global Catalogue of Microorganisms (GCM) 10K type strain sequencing project: providing services to taxonomists for standard genome sequencing and annotation.</title>
        <authorList>
            <consortium name="The Broad Institute Genomics Platform"/>
            <consortium name="The Broad Institute Genome Sequencing Center for Infectious Disease"/>
            <person name="Wu L."/>
            <person name="Ma J."/>
        </authorList>
    </citation>
    <scope>NUCLEOTIDE SEQUENCE [LARGE SCALE GENOMIC DNA]</scope>
    <source>
        <strain evidence="3">CCUG 48316</strain>
    </source>
</reference>